<dbReference type="AlphaFoldDB" id="A0A0C1RDJ5"/>
<evidence type="ECO:0000256" key="1">
    <source>
        <dbReference type="SAM" id="Phobius"/>
    </source>
</evidence>
<evidence type="ECO:0000313" key="3">
    <source>
        <dbReference type="Proteomes" id="UP000031366"/>
    </source>
</evidence>
<dbReference type="EMBL" id="AYSO01000008">
    <property type="protein sequence ID" value="KIE48441.1"/>
    <property type="molecule type" value="Genomic_DNA"/>
</dbReference>
<dbReference type="Proteomes" id="UP000031366">
    <property type="component" value="Unassembled WGS sequence"/>
</dbReference>
<keyword evidence="1" id="KW-1133">Transmembrane helix</keyword>
<sequence>MKGCNKKVIIAILILFVISILTFVFFKKNVLKVAYGENISHAKDKVLYKFFKLQENTTLYYSGSLEYVEEINVNSTESNDNETIVNISGKVIPMSDEGLDKSNLNIKLSYILDGTSVRQIIETPNDMHSQSIIKDSKILVSPLAVDNTWTENFNYKSKEYTASTKIINIGENEEGKKIIETETTVNNIEGFGNNTYKETKTYTEGFGLTNFTRTLPSFGDSQTPCLDFTKKLFKTD</sequence>
<keyword evidence="3" id="KW-1185">Reference proteome</keyword>
<protein>
    <submittedName>
        <fullName evidence="2">Uncharacterized protein</fullName>
    </submittedName>
</protein>
<reference evidence="2 3" key="1">
    <citation type="journal article" date="2015" name="Infect. Genet. Evol.">
        <title>Genomic sequences of six botulinum neurotoxin-producing strains representing three clostridial species illustrate the mobility and diversity of botulinum neurotoxin genes.</title>
        <authorList>
            <person name="Smith T.J."/>
            <person name="Hill K.K."/>
            <person name="Xie G."/>
            <person name="Foley B.T."/>
            <person name="Williamson C.H."/>
            <person name="Foster J.T."/>
            <person name="Johnson S.L."/>
            <person name="Chertkov O."/>
            <person name="Teshima H."/>
            <person name="Gibbons H.S."/>
            <person name="Johnsky L.A."/>
            <person name="Karavis M.A."/>
            <person name="Smith L.A."/>
        </authorList>
    </citation>
    <scope>NUCLEOTIDE SEQUENCE [LARGE SCALE GENOMIC DNA]</scope>
    <source>
        <strain evidence="2 3">CDC 2741</strain>
    </source>
</reference>
<keyword evidence="1" id="KW-0812">Transmembrane</keyword>
<proteinExistence type="predicted"/>
<feature type="transmembrane region" description="Helical" evidence="1">
    <location>
        <begin position="7"/>
        <end position="26"/>
    </location>
</feature>
<keyword evidence="1" id="KW-0472">Membrane</keyword>
<accession>A0A0C1RDJ5</accession>
<gene>
    <name evidence="2" type="ORF">U732_4277</name>
</gene>
<comment type="caution">
    <text evidence="2">The sequence shown here is derived from an EMBL/GenBank/DDBJ whole genome shotgun (WGS) entry which is preliminary data.</text>
</comment>
<name>A0A0C1RDJ5_9CLOT</name>
<evidence type="ECO:0000313" key="2">
    <source>
        <dbReference type="EMBL" id="KIE48441.1"/>
    </source>
</evidence>
<dbReference type="RefSeq" id="WP_039629736.1">
    <property type="nucleotide sequence ID" value="NZ_AYSO01000008.1"/>
</dbReference>
<organism evidence="2 3">
    <name type="scientific">Clostridium argentinense CDC 2741</name>
    <dbReference type="NCBI Taxonomy" id="1418104"/>
    <lineage>
        <taxon>Bacteria</taxon>
        <taxon>Bacillati</taxon>
        <taxon>Bacillota</taxon>
        <taxon>Clostridia</taxon>
        <taxon>Eubacteriales</taxon>
        <taxon>Clostridiaceae</taxon>
        <taxon>Clostridium</taxon>
    </lineage>
</organism>